<accession>A0A8S1UNC6</accession>
<comment type="caution">
    <text evidence="1">The sequence shown here is derived from an EMBL/GenBank/DDBJ whole genome shotgun (WGS) entry which is preliminary data.</text>
</comment>
<proteinExistence type="predicted"/>
<dbReference type="Proteomes" id="UP000683925">
    <property type="component" value="Unassembled WGS sequence"/>
</dbReference>
<gene>
    <name evidence="1" type="ORF">POCTA_138.1.T0470007</name>
</gene>
<dbReference type="AlphaFoldDB" id="A0A8S1UNC6"/>
<keyword evidence="2" id="KW-1185">Reference proteome</keyword>
<dbReference type="EMBL" id="CAJJDP010000047">
    <property type="protein sequence ID" value="CAD8165563.1"/>
    <property type="molecule type" value="Genomic_DNA"/>
</dbReference>
<name>A0A8S1UNC6_PAROT</name>
<organism evidence="1 2">
    <name type="scientific">Paramecium octaurelia</name>
    <dbReference type="NCBI Taxonomy" id="43137"/>
    <lineage>
        <taxon>Eukaryota</taxon>
        <taxon>Sar</taxon>
        <taxon>Alveolata</taxon>
        <taxon>Ciliophora</taxon>
        <taxon>Intramacronucleata</taxon>
        <taxon>Oligohymenophorea</taxon>
        <taxon>Peniculida</taxon>
        <taxon>Parameciidae</taxon>
        <taxon>Paramecium</taxon>
    </lineage>
</organism>
<sequence length="277" mass="32638">MKAENIKKDKDKFNFWFLLQQAMKTNSTAEYYTKQIIGRLNSSLIFNMYCLQYPLASQKWKSCSAFYNIRSKGVKVQLPNQKAYLIIIETDFQDAKMQQQPFGLLSIHNQLILQVKDYTNQKQLPFILDAVSNKFKTYMIIQNSKVLNLEQNISLMHLNLLNISLSIDLAQAPNSNLKTLKYLVQLIGCVYQSLKVFDHQKQLQINICYQDSQQINMITSLYQKKLIIQLIRDVQKLKVYNYYYTNFFAKDLNCIDVVIDVSVRENRMSQLNYRELE</sequence>
<evidence type="ECO:0000313" key="1">
    <source>
        <dbReference type="EMBL" id="CAD8165563.1"/>
    </source>
</evidence>
<evidence type="ECO:0000313" key="2">
    <source>
        <dbReference type="Proteomes" id="UP000683925"/>
    </source>
</evidence>
<protein>
    <submittedName>
        <fullName evidence="1">Uncharacterized protein</fullName>
    </submittedName>
</protein>
<reference evidence="1" key="1">
    <citation type="submission" date="2021-01" db="EMBL/GenBank/DDBJ databases">
        <authorList>
            <consortium name="Genoscope - CEA"/>
            <person name="William W."/>
        </authorList>
    </citation>
    <scope>NUCLEOTIDE SEQUENCE</scope>
</reference>